<evidence type="ECO:0000256" key="1">
    <source>
        <dbReference type="ARBA" id="ARBA00001933"/>
    </source>
</evidence>
<keyword evidence="4 5" id="KW-0663">Pyridoxal phosphate</keyword>
<keyword evidence="3" id="KW-0808">Transferase</keyword>
<evidence type="ECO:0000256" key="5">
    <source>
        <dbReference type="RuleBase" id="RU003560"/>
    </source>
</evidence>
<proteinExistence type="inferred from homology"/>
<dbReference type="Pfam" id="PF00202">
    <property type="entry name" value="Aminotran_3"/>
    <property type="match status" value="1"/>
</dbReference>
<protein>
    <submittedName>
        <fullName evidence="6">Aspartate aminotransferase family protein</fullName>
    </submittedName>
</protein>
<dbReference type="PIRSF" id="PIRSF000521">
    <property type="entry name" value="Transaminase_4ab_Lys_Orn"/>
    <property type="match status" value="1"/>
</dbReference>
<dbReference type="PROSITE" id="PS00600">
    <property type="entry name" value="AA_TRANSFER_CLASS_3"/>
    <property type="match status" value="1"/>
</dbReference>
<evidence type="ECO:0000256" key="3">
    <source>
        <dbReference type="ARBA" id="ARBA00022679"/>
    </source>
</evidence>
<keyword evidence="7" id="KW-1185">Reference proteome</keyword>
<evidence type="ECO:0000256" key="2">
    <source>
        <dbReference type="ARBA" id="ARBA00022576"/>
    </source>
</evidence>
<dbReference type="GO" id="GO:0008483">
    <property type="term" value="F:transaminase activity"/>
    <property type="evidence" value="ECO:0007669"/>
    <property type="project" value="UniProtKB-KW"/>
</dbReference>
<accession>A0ABQ4Q984</accession>
<comment type="similarity">
    <text evidence="5">Belongs to the class-III pyridoxal-phosphate-dependent aminotransferase family.</text>
</comment>
<dbReference type="InterPro" id="IPR005814">
    <property type="entry name" value="Aminotrans_3"/>
</dbReference>
<comment type="cofactor">
    <cofactor evidence="1">
        <name>pyridoxal 5'-phosphate</name>
        <dbReference type="ChEBI" id="CHEBI:597326"/>
    </cofactor>
</comment>
<dbReference type="PANTHER" id="PTHR42684:SF1">
    <property type="entry name" value="BETA-ALANINE--PYRUVATE AMINOTRANSFERASE"/>
    <property type="match status" value="1"/>
</dbReference>
<evidence type="ECO:0000313" key="7">
    <source>
        <dbReference type="Proteomes" id="UP000887222"/>
    </source>
</evidence>
<evidence type="ECO:0000256" key="4">
    <source>
        <dbReference type="ARBA" id="ARBA00022898"/>
    </source>
</evidence>
<dbReference type="SUPFAM" id="SSF53383">
    <property type="entry name" value="PLP-dependent transferases"/>
    <property type="match status" value="1"/>
</dbReference>
<keyword evidence="2 6" id="KW-0032">Aminotransferase</keyword>
<dbReference type="EMBL" id="BPMK01000020">
    <property type="protein sequence ID" value="GIZ53778.1"/>
    <property type="molecule type" value="Genomic_DNA"/>
</dbReference>
<dbReference type="Gene3D" id="3.90.1150.10">
    <property type="entry name" value="Aspartate Aminotransferase, domain 1"/>
    <property type="match status" value="1"/>
</dbReference>
<gene>
    <name evidence="6" type="ORF">NCCP691_37920</name>
</gene>
<organism evidence="6 7">
    <name type="scientific">Noviherbaspirillum aridicola</name>
    <dbReference type="NCBI Taxonomy" id="2849687"/>
    <lineage>
        <taxon>Bacteria</taxon>
        <taxon>Pseudomonadati</taxon>
        <taxon>Pseudomonadota</taxon>
        <taxon>Betaproteobacteria</taxon>
        <taxon>Burkholderiales</taxon>
        <taxon>Oxalobacteraceae</taxon>
        <taxon>Noviherbaspirillum</taxon>
    </lineage>
</organism>
<sequence length="468" mass="50778">MKGWQQPSHNILHEGNHDMADTLDTSHFWMPFTANRQYKSRPRLLAAASGMYYTTDDGRRILDGTAGLWCVNAGHCHPKITAAIQQQAATMDFAPTFQMGHPKVFEAATALARMAPEGLNRVFFCNDGSESVDTALKIALAYHRVRGDGLRTRLIGRERGYHGVGFGGIAVGGIAGNRKHFGPAVPGVDHLRHPLDIARNAYSRGLPKHGAELADEFEQRLLALHDPATVAALIVEPIQGSTGVILPPKGYLQKLRAICDKYGILLIFDEVITGFGRLGAAFAADHFGVVPDMITCAKGLTNAAVPMGAVIVRQDIHDAFMQAAPEDTIEFFHGYTYTGHPLASAACVATLEVYREEGLFDRAAAMAPYFEEAAHSLKGLPYVKDIRNLGLVCGIELEGVPGKPTARAYDVFQKCFWDKGVLIRTTGDIIALSPPLIIDKLQVDQLFAAIAEVLKTQQAIPQTDTVAA</sequence>
<dbReference type="CDD" id="cd00610">
    <property type="entry name" value="OAT_like"/>
    <property type="match status" value="1"/>
</dbReference>
<comment type="caution">
    <text evidence="6">The sequence shown here is derived from an EMBL/GenBank/DDBJ whole genome shotgun (WGS) entry which is preliminary data.</text>
</comment>
<evidence type="ECO:0000313" key="6">
    <source>
        <dbReference type="EMBL" id="GIZ53778.1"/>
    </source>
</evidence>
<dbReference type="InterPro" id="IPR015424">
    <property type="entry name" value="PyrdxlP-dep_Trfase"/>
</dbReference>
<dbReference type="Gene3D" id="3.40.640.10">
    <property type="entry name" value="Type I PLP-dependent aspartate aminotransferase-like (Major domain)"/>
    <property type="match status" value="1"/>
</dbReference>
<dbReference type="Proteomes" id="UP000887222">
    <property type="component" value="Unassembled WGS sequence"/>
</dbReference>
<reference evidence="6 7" key="1">
    <citation type="journal article" date="2022" name="Int. J. Syst. Evol. Microbiol.">
        <title>Noviherbaspirillum aridicola sp. nov., isolated from an arid soil in Pakistan.</title>
        <authorList>
            <person name="Khan I.U."/>
            <person name="Saqib M."/>
            <person name="Amin A."/>
            <person name="Hussain F."/>
            <person name="Li L."/>
            <person name="Liu Y.H."/>
            <person name="Fang B.Z."/>
            <person name="Ahmed I."/>
            <person name="Li W.J."/>
        </authorList>
    </citation>
    <scope>NUCLEOTIDE SEQUENCE [LARGE SCALE GENOMIC DNA]</scope>
    <source>
        <strain evidence="6 7">NCCP-691</strain>
    </source>
</reference>
<dbReference type="InterPro" id="IPR049704">
    <property type="entry name" value="Aminotrans_3_PPA_site"/>
</dbReference>
<dbReference type="PANTHER" id="PTHR42684">
    <property type="entry name" value="ADENOSYLMETHIONINE-8-AMINO-7-OXONONANOATE AMINOTRANSFERASE"/>
    <property type="match status" value="1"/>
</dbReference>
<dbReference type="InterPro" id="IPR015421">
    <property type="entry name" value="PyrdxlP-dep_Trfase_major"/>
</dbReference>
<name>A0ABQ4Q984_9BURK</name>
<dbReference type="InterPro" id="IPR015422">
    <property type="entry name" value="PyrdxlP-dep_Trfase_small"/>
</dbReference>